<name>A0A8T2SSP1_CERRI</name>
<feature type="region of interest" description="Disordered" evidence="1">
    <location>
        <begin position="128"/>
        <end position="147"/>
    </location>
</feature>
<feature type="region of interest" description="Disordered" evidence="1">
    <location>
        <begin position="35"/>
        <end position="68"/>
    </location>
</feature>
<sequence length="147" mass="16604">MNSCSGLPICLSGIRIIPQNQRPVQADGRIWPTSVVPERFTDGGTGASDEASPSNVNRDQGDAREERTSEVFINRTSWPRLALAQQMADLDLRRDSMRRRRLYRRSHLLDYRMSSQKTSMIAAWLQEQSRPEADTPNMPKSICAKAA</sequence>
<dbReference type="Proteomes" id="UP000825935">
    <property type="component" value="Chromosome 18"/>
</dbReference>
<reference evidence="2" key="1">
    <citation type="submission" date="2021-08" db="EMBL/GenBank/DDBJ databases">
        <title>WGS assembly of Ceratopteris richardii.</title>
        <authorList>
            <person name="Marchant D.B."/>
            <person name="Chen G."/>
            <person name="Jenkins J."/>
            <person name="Shu S."/>
            <person name="Leebens-Mack J."/>
            <person name="Grimwood J."/>
            <person name="Schmutz J."/>
            <person name="Soltis P."/>
            <person name="Soltis D."/>
            <person name="Chen Z.-H."/>
        </authorList>
    </citation>
    <scope>NUCLEOTIDE SEQUENCE</scope>
    <source>
        <strain evidence="2">Whitten #5841</strain>
        <tissue evidence="2">Leaf</tissue>
    </source>
</reference>
<dbReference type="EMBL" id="CM035423">
    <property type="protein sequence ID" value="KAH7365659.1"/>
    <property type="molecule type" value="Genomic_DNA"/>
</dbReference>
<dbReference type="AlphaFoldDB" id="A0A8T2SSP1"/>
<organism evidence="2 3">
    <name type="scientific">Ceratopteris richardii</name>
    <name type="common">Triangle waterfern</name>
    <dbReference type="NCBI Taxonomy" id="49495"/>
    <lineage>
        <taxon>Eukaryota</taxon>
        <taxon>Viridiplantae</taxon>
        <taxon>Streptophyta</taxon>
        <taxon>Embryophyta</taxon>
        <taxon>Tracheophyta</taxon>
        <taxon>Polypodiopsida</taxon>
        <taxon>Polypodiidae</taxon>
        <taxon>Polypodiales</taxon>
        <taxon>Pteridineae</taxon>
        <taxon>Pteridaceae</taxon>
        <taxon>Parkerioideae</taxon>
        <taxon>Ceratopteris</taxon>
    </lineage>
</organism>
<keyword evidence="3" id="KW-1185">Reference proteome</keyword>
<evidence type="ECO:0000313" key="2">
    <source>
        <dbReference type="EMBL" id="KAH7365659.1"/>
    </source>
</evidence>
<feature type="compositionally biased region" description="Basic and acidic residues" evidence="1">
    <location>
        <begin position="59"/>
        <end position="68"/>
    </location>
</feature>
<protein>
    <submittedName>
        <fullName evidence="2">Uncharacterized protein</fullName>
    </submittedName>
</protein>
<gene>
    <name evidence="2" type="ORF">KP509_18G040100</name>
</gene>
<accession>A0A8T2SSP1</accession>
<proteinExistence type="predicted"/>
<comment type="caution">
    <text evidence="2">The sequence shown here is derived from an EMBL/GenBank/DDBJ whole genome shotgun (WGS) entry which is preliminary data.</text>
</comment>
<evidence type="ECO:0000313" key="3">
    <source>
        <dbReference type="Proteomes" id="UP000825935"/>
    </source>
</evidence>
<evidence type="ECO:0000256" key="1">
    <source>
        <dbReference type="SAM" id="MobiDB-lite"/>
    </source>
</evidence>